<dbReference type="Proteomes" id="UP000030680">
    <property type="component" value="Unassembled WGS sequence"/>
</dbReference>
<dbReference type="GeneID" id="17085096"/>
<organism evidence="1 2">
    <name type="scientific">Galdieria sulphuraria</name>
    <name type="common">Red alga</name>
    <dbReference type="NCBI Taxonomy" id="130081"/>
    <lineage>
        <taxon>Eukaryota</taxon>
        <taxon>Rhodophyta</taxon>
        <taxon>Bangiophyceae</taxon>
        <taxon>Galdieriales</taxon>
        <taxon>Galdieriaceae</taxon>
        <taxon>Galdieria</taxon>
    </lineage>
</organism>
<name>M2XR20_GALSU</name>
<sequence>MSGRGGRIGARLERGQFEMWMGNCDFEIAMGENELEKDWGQLQLGRKGANPEADCDFEIAIIVGQCLKRTGWFELRKLRKYEKGVREDLNSSKLDDILFTQYFYVFIIQPDSKTFFFKLEKTMLKN</sequence>
<proteinExistence type="predicted"/>
<evidence type="ECO:0000313" key="2">
    <source>
        <dbReference type="Proteomes" id="UP000030680"/>
    </source>
</evidence>
<dbReference type="Gramene" id="EME26108">
    <property type="protein sequence ID" value="EME26108"/>
    <property type="gene ID" value="Gasu_62420"/>
</dbReference>
<keyword evidence="2" id="KW-1185">Reference proteome</keyword>
<accession>M2XR20</accession>
<dbReference type="RefSeq" id="XP_005702628.1">
    <property type="nucleotide sequence ID" value="XM_005702571.1"/>
</dbReference>
<dbReference type="EMBL" id="KB454607">
    <property type="protein sequence ID" value="EME26108.1"/>
    <property type="molecule type" value="Genomic_DNA"/>
</dbReference>
<gene>
    <name evidence="1" type="ORF">Gasu_62420</name>
</gene>
<protein>
    <submittedName>
        <fullName evidence="1">Uncharacterized protein</fullName>
    </submittedName>
</protein>
<reference evidence="2" key="1">
    <citation type="journal article" date="2013" name="Science">
        <title>Gene transfer from bacteria and archaea facilitated evolution of an extremophilic eukaryote.</title>
        <authorList>
            <person name="Schonknecht G."/>
            <person name="Chen W.H."/>
            <person name="Ternes C.M."/>
            <person name="Barbier G.G."/>
            <person name="Shrestha R.P."/>
            <person name="Stanke M."/>
            <person name="Brautigam A."/>
            <person name="Baker B.J."/>
            <person name="Banfield J.F."/>
            <person name="Garavito R.M."/>
            <person name="Carr K."/>
            <person name="Wilkerson C."/>
            <person name="Rensing S.A."/>
            <person name="Gagneul D."/>
            <person name="Dickenson N.E."/>
            <person name="Oesterhelt C."/>
            <person name="Lercher M.J."/>
            <person name="Weber A.P."/>
        </authorList>
    </citation>
    <scope>NUCLEOTIDE SEQUENCE [LARGE SCALE GENOMIC DNA]</scope>
    <source>
        <strain evidence="2">074W</strain>
    </source>
</reference>
<dbReference type="AlphaFoldDB" id="M2XR20"/>
<evidence type="ECO:0000313" key="1">
    <source>
        <dbReference type="EMBL" id="EME26108.1"/>
    </source>
</evidence>
<dbReference type="KEGG" id="gsl:Gasu_62420"/>